<dbReference type="PROSITE" id="PS00036">
    <property type="entry name" value="BZIP_BASIC"/>
    <property type="match status" value="1"/>
</dbReference>
<evidence type="ECO:0000256" key="4">
    <source>
        <dbReference type="SAM" id="MobiDB-lite"/>
    </source>
</evidence>
<dbReference type="InterPro" id="IPR000837">
    <property type="entry name" value="AP-1"/>
</dbReference>
<dbReference type="Gene3D" id="1.20.5.170">
    <property type="match status" value="1"/>
</dbReference>
<evidence type="ECO:0000259" key="5">
    <source>
        <dbReference type="PROSITE" id="PS50217"/>
    </source>
</evidence>
<feature type="region of interest" description="Disordered" evidence="4">
    <location>
        <begin position="167"/>
        <end position="186"/>
    </location>
</feature>
<dbReference type="InterPro" id="IPR004827">
    <property type="entry name" value="bZIP"/>
</dbReference>
<dbReference type="PROSITE" id="PS50217">
    <property type="entry name" value="BZIP"/>
    <property type="match status" value="1"/>
</dbReference>
<evidence type="ECO:0000313" key="7">
    <source>
        <dbReference type="RefSeq" id="XP_002741340.2"/>
    </source>
</evidence>
<feature type="region of interest" description="Disordered" evidence="4">
    <location>
        <begin position="124"/>
        <end position="146"/>
    </location>
</feature>
<organism evidence="6 7">
    <name type="scientific">Saccoglossus kowalevskii</name>
    <name type="common">Acorn worm</name>
    <dbReference type="NCBI Taxonomy" id="10224"/>
    <lineage>
        <taxon>Eukaryota</taxon>
        <taxon>Metazoa</taxon>
        <taxon>Hemichordata</taxon>
        <taxon>Enteropneusta</taxon>
        <taxon>Harrimaniidae</taxon>
        <taxon>Saccoglossus</taxon>
    </lineage>
</organism>
<dbReference type="SUPFAM" id="SSF57959">
    <property type="entry name" value="Leucine zipper domain"/>
    <property type="match status" value="1"/>
</dbReference>
<feature type="compositionally biased region" description="Basic and acidic residues" evidence="4">
    <location>
        <begin position="167"/>
        <end position="176"/>
    </location>
</feature>
<proteinExistence type="predicted"/>
<reference evidence="7" key="1">
    <citation type="submission" date="2025-08" db="UniProtKB">
        <authorList>
            <consortium name="RefSeq"/>
        </authorList>
    </citation>
    <scope>IDENTIFICATION</scope>
    <source>
        <tissue evidence="7">Testes</tissue>
    </source>
</reference>
<dbReference type="Pfam" id="PF03131">
    <property type="entry name" value="bZIP_Maf"/>
    <property type="match status" value="1"/>
</dbReference>
<accession>A0ABM0H095</accession>
<dbReference type="Proteomes" id="UP000694865">
    <property type="component" value="Unplaced"/>
</dbReference>
<protein>
    <submittedName>
        <fullName evidence="7">Fos-related antigen 2-like</fullName>
    </submittedName>
</protein>
<dbReference type="PANTHER" id="PTHR23351:SF24">
    <property type="entry name" value="ACTIVATING TRANSCRIPTION FACTOR 3-RELATED"/>
    <property type="match status" value="1"/>
</dbReference>
<dbReference type="InterPro" id="IPR046347">
    <property type="entry name" value="bZIP_sf"/>
</dbReference>
<keyword evidence="1" id="KW-0805">Transcription regulation</keyword>
<name>A0ABM0H095_SACKO</name>
<evidence type="ECO:0000256" key="1">
    <source>
        <dbReference type="ARBA" id="ARBA00023015"/>
    </source>
</evidence>
<sequence>MYNTPSTSQPDSNTTNMLISSHDDTQFIVADVLSSMASGLIPADAKDYTESDDLMDISTLAPSLQTNATTFSTLAGTTPTGAPSNSSWMYNQINTIPNDNFIHGGGFTPPVITTANNMPVLSQGLDMSSRSSSRSNCSSPASVVSEGSSLLGKTNLTLTGPLRRRISDKELDPSERVKRKVRRERNKVAAAKCRQKRVDQTNTLVGETEEWEEKNRILQNEIAKLEKQKEQLQFLLQAHKPMCKIAQHSHSMLNCPSTDSYQAATTFATTFSKSSILQTPTTEVVTPTSSMFTFPLELPSSSLMMNTSCGSEVTKDS</sequence>
<dbReference type="CDD" id="cd14721">
    <property type="entry name" value="bZIP_Fos"/>
    <property type="match status" value="1"/>
</dbReference>
<evidence type="ECO:0000256" key="2">
    <source>
        <dbReference type="ARBA" id="ARBA00023125"/>
    </source>
</evidence>
<dbReference type="InterPro" id="IPR004826">
    <property type="entry name" value="bZIP_Maf"/>
</dbReference>
<dbReference type="SMART" id="SM00338">
    <property type="entry name" value="BRLZ"/>
    <property type="match status" value="1"/>
</dbReference>
<feature type="domain" description="BZIP" evidence="5">
    <location>
        <begin position="176"/>
        <end position="239"/>
    </location>
</feature>
<dbReference type="GeneID" id="100377296"/>
<gene>
    <name evidence="7" type="primary">LOC100377296</name>
</gene>
<keyword evidence="6" id="KW-1185">Reference proteome</keyword>
<dbReference type="PANTHER" id="PTHR23351">
    <property type="entry name" value="FOS TRANSCRIPTION FACTOR-RELATED"/>
    <property type="match status" value="1"/>
</dbReference>
<evidence type="ECO:0000256" key="3">
    <source>
        <dbReference type="ARBA" id="ARBA00023163"/>
    </source>
</evidence>
<keyword evidence="2" id="KW-0238">DNA-binding</keyword>
<dbReference type="RefSeq" id="XP_002741340.2">
    <property type="nucleotide sequence ID" value="XM_002741294.2"/>
</dbReference>
<evidence type="ECO:0000313" key="6">
    <source>
        <dbReference type="Proteomes" id="UP000694865"/>
    </source>
</evidence>
<keyword evidence="3" id="KW-0804">Transcription</keyword>
<feature type="compositionally biased region" description="Low complexity" evidence="4">
    <location>
        <begin position="128"/>
        <end position="146"/>
    </location>
</feature>